<dbReference type="Proteomes" id="UP001060414">
    <property type="component" value="Chromosome"/>
</dbReference>
<evidence type="ECO:0000313" key="4">
    <source>
        <dbReference type="EMBL" id="UWZ78547.1"/>
    </source>
</evidence>
<dbReference type="Pfam" id="PF05402">
    <property type="entry name" value="PqqD"/>
    <property type="match status" value="1"/>
</dbReference>
<evidence type="ECO:0000256" key="2">
    <source>
        <dbReference type="ARBA" id="ARBA00011741"/>
    </source>
</evidence>
<comment type="subunit">
    <text evidence="2">Monomer. Interacts with PqqE.</text>
</comment>
<keyword evidence="3" id="KW-0884">PQQ biosynthesis</keyword>
<proteinExistence type="predicted"/>
<evidence type="ECO:0000313" key="5">
    <source>
        <dbReference type="Proteomes" id="UP001060414"/>
    </source>
</evidence>
<dbReference type="Gene3D" id="1.10.10.1150">
    <property type="entry name" value="Coenzyme PQQ synthesis protein D (PqqD)"/>
    <property type="match status" value="1"/>
</dbReference>
<dbReference type="RefSeq" id="WP_260746901.1">
    <property type="nucleotide sequence ID" value="NZ_CP092109.1"/>
</dbReference>
<dbReference type="InterPro" id="IPR008792">
    <property type="entry name" value="PQQD"/>
</dbReference>
<name>A0ABY5ZKP5_9BACT</name>
<dbReference type="EMBL" id="CP092109">
    <property type="protein sequence ID" value="UWZ78547.1"/>
    <property type="molecule type" value="Genomic_DNA"/>
</dbReference>
<evidence type="ECO:0000256" key="1">
    <source>
        <dbReference type="ARBA" id="ARBA00004886"/>
    </source>
</evidence>
<dbReference type="InterPro" id="IPR041881">
    <property type="entry name" value="PqqD_sf"/>
</dbReference>
<organism evidence="4 5">
    <name type="scientific">Geoalkalibacter halelectricus</name>
    <dbReference type="NCBI Taxonomy" id="2847045"/>
    <lineage>
        <taxon>Bacteria</taxon>
        <taxon>Pseudomonadati</taxon>
        <taxon>Thermodesulfobacteriota</taxon>
        <taxon>Desulfuromonadia</taxon>
        <taxon>Desulfuromonadales</taxon>
        <taxon>Geoalkalibacteraceae</taxon>
        <taxon>Geoalkalibacter</taxon>
    </lineage>
</organism>
<comment type="pathway">
    <text evidence="1">Cofactor biosynthesis; pyrroloquinoline quinone biosynthesis.</text>
</comment>
<accession>A0ABY5ZKP5</accession>
<sequence>MKRPRRNPQIVWRHERRREEEVLKAQQRGESVDEYGTVILIVSGTMHQLNLVGGHIWSLCDGSRELDEVVDALADEFAVERAELVDDVADFIADLESRGWLEYV</sequence>
<protein>
    <submittedName>
        <fullName evidence="4">Pyrroloquinoline quinone biosynthesis peptide chaperone PqqD</fullName>
    </submittedName>
</protein>
<reference evidence="4" key="1">
    <citation type="journal article" date="2022" name="Environ. Microbiol.">
        <title>Geoalkalibacter halelectricus SAP #1 sp. nov. possessing extracellular electron transfer and mineral#reducing capabilities from a haloalkaline environment.</title>
        <authorList>
            <person name="Yadav S."/>
            <person name="Singh R."/>
            <person name="Sundharam S.S."/>
            <person name="Chaudhary S."/>
            <person name="Krishnamurthi S."/>
            <person name="Patil S.A."/>
        </authorList>
    </citation>
    <scope>NUCLEOTIDE SEQUENCE</scope>
    <source>
        <strain evidence="4">SAP-1</strain>
    </source>
</reference>
<evidence type="ECO:0000256" key="3">
    <source>
        <dbReference type="ARBA" id="ARBA00022905"/>
    </source>
</evidence>
<dbReference type="NCBIfam" id="TIGR03859">
    <property type="entry name" value="PQQ_PqqD"/>
    <property type="match status" value="1"/>
</dbReference>
<gene>
    <name evidence="4" type="primary">pqqD</name>
    <name evidence="4" type="ORF">L9S41_12770</name>
</gene>
<dbReference type="InterPro" id="IPR022479">
    <property type="entry name" value="PqqD_bac"/>
</dbReference>
<keyword evidence="5" id="KW-1185">Reference proteome</keyword>